<dbReference type="InterPro" id="IPR035068">
    <property type="entry name" value="TldD/PmbA_N"/>
</dbReference>
<dbReference type="EMBL" id="JARYGX010000019">
    <property type="protein sequence ID" value="MDH7453238.1"/>
    <property type="molecule type" value="Genomic_DNA"/>
</dbReference>
<dbReference type="InterPro" id="IPR047657">
    <property type="entry name" value="PmbA"/>
</dbReference>
<dbReference type="RefSeq" id="WP_280942447.1">
    <property type="nucleotide sequence ID" value="NZ_JARYGX010000019.1"/>
</dbReference>
<feature type="domain" description="Metalloprotease TldD/E C-terminal" evidence="3">
    <location>
        <begin position="248"/>
        <end position="456"/>
    </location>
</feature>
<evidence type="ECO:0000259" key="2">
    <source>
        <dbReference type="Pfam" id="PF01523"/>
    </source>
</evidence>
<dbReference type="SUPFAM" id="SSF111283">
    <property type="entry name" value="Putative modulator of DNA gyrase, PmbA/TldD"/>
    <property type="match status" value="1"/>
</dbReference>
<keyword evidence="5" id="KW-0482">Metalloprotease</keyword>
<dbReference type="Pfam" id="PF19289">
    <property type="entry name" value="PmbA_TldD_3rd"/>
    <property type="match status" value="1"/>
</dbReference>
<comment type="similarity">
    <text evidence="1">Belongs to the peptidase U62 family.</text>
</comment>
<dbReference type="InterPro" id="IPR036059">
    <property type="entry name" value="TldD/PmbA_sf"/>
</dbReference>
<dbReference type="EC" id="3.4.24.-" evidence="5"/>
<reference evidence="5" key="1">
    <citation type="journal article" date="2007" name="Int. J. Syst. Evol. Microbiol.">
        <title>Luteimonas composti sp. nov., a moderately thermophilic bacterium isolated from food waste.</title>
        <authorList>
            <person name="Young C.C."/>
            <person name="Kampfer P."/>
            <person name="Chen W.M."/>
            <person name="Yen W.S."/>
            <person name="Arun A.B."/>
            <person name="Lai W.A."/>
            <person name="Shen F.T."/>
            <person name="Rekha P.D."/>
            <person name="Lin K.Y."/>
            <person name="Chou J.H."/>
        </authorList>
    </citation>
    <scope>NUCLEOTIDE SEQUENCE</scope>
    <source>
        <strain evidence="5">CC-YY355</strain>
    </source>
</reference>
<dbReference type="InterPro" id="IPR002510">
    <property type="entry name" value="Metalloprtase-TldD/E_N"/>
</dbReference>
<keyword evidence="5" id="KW-0645">Protease</keyword>
<sequence>MNSVAVPVNEDDSPERLQRLEGLAARLLDACRAQGASQAEVSCSEERGLSVGVRMGEVETVESTRDRGIGVTVYFGKRKGSASTADLRESSLEATVAQACAIARFTEDDPAAGLADAELMARPGPAGWPDFDDWHPWAIDADQAVDLALACETAGREADARIGNSDGASVSTSTSLSVYANSHGFVGSERGSHHSIGCALIAGSGEDMQRDGWYSFALAAEDLDAPARIGRKAAERALARLQPRPVATGEYPVLFQAEVARSLIGHLLGAVSGGSLYRRASFLLDSAGTRLFPDWFSIHEDPFLHRGLRSAAWDNEGVATRASALVDGGVLQRYVLGSYSARRLGLQTTANAGGVHNLQVGANAGGFEALLSGMGRGLVVTELMGQGVNTVTGDYSRGAAGFLVENGEIAWPVDGITIAGNLRGMFESIEAVGSDVDPRSHIRTGSILLGRMTVAGAD</sequence>
<dbReference type="Gene3D" id="3.30.2290.10">
    <property type="entry name" value="PmbA/TldD superfamily"/>
    <property type="match status" value="1"/>
</dbReference>
<dbReference type="InterPro" id="IPR045569">
    <property type="entry name" value="Metalloprtase-TldD/E_C"/>
</dbReference>
<keyword evidence="6" id="KW-1185">Reference proteome</keyword>
<dbReference type="Proteomes" id="UP001160550">
    <property type="component" value="Unassembled WGS sequence"/>
</dbReference>
<dbReference type="PANTHER" id="PTHR43421:SF1">
    <property type="entry name" value="METALLOPROTEASE PMBA"/>
    <property type="match status" value="1"/>
</dbReference>
<comment type="caution">
    <text evidence="5">The sequence shown here is derived from an EMBL/GenBank/DDBJ whole genome shotgun (WGS) entry which is preliminary data.</text>
</comment>
<evidence type="ECO:0000256" key="1">
    <source>
        <dbReference type="ARBA" id="ARBA00005836"/>
    </source>
</evidence>
<feature type="domain" description="Metalloprotease TldD/E N-terminal" evidence="2">
    <location>
        <begin position="39"/>
        <end position="103"/>
    </location>
</feature>
<gene>
    <name evidence="5" type="primary">pmbA</name>
    <name evidence="5" type="ORF">QF205_09190</name>
</gene>
<dbReference type="NCBIfam" id="NF008268">
    <property type="entry name" value="PRK11040.1"/>
    <property type="match status" value="1"/>
</dbReference>
<organism evidence="5 6">
    <name type="scientific">Luteimonas composti</name>
    <dbReference type="NCBI Taxonomy" id="398257"/>
    <lineage>
        <taxon>Bacteria</taxon>
        <taxon>Pseudomonadati</taxon>
        <taxon>Pseudomonadota</taxon>
        <taxon>Gammaproteobacteria</taxon>
        <taxon>Lysobacterales</taxon>
        <taxon>Lysobacteraceae</taxon>
        <taxon>Luteimonas</taxon>
    </lineage>
</organism>
<dbReference type="Pfam" id="PF19290">
    <property type="entry name" value="PmbA_TldD_2nd"/>
    <property type="match status" value="1"/>
</dbReference>
<feature type="domain" description="Metalloprotease TldD/E central" evidence="4">
    <location>
        <begin position="135"/>
        <end position="241"/>
    </location>
</feature>
<accession>A0ABT6MT12</accession>
<dbReference type="PANTHER" id="PTHR43421">
    <property type="entry name" value="METALLOPROTEASE PMBA"/>
    <property type="match status" value="1"/>
</dbReference>
<dbReference type="InterPro" id="IPR045570">
    <property type="entry name" value="Metalloprtase-TldD/E_cen_dom"/>
</dbReference>
<evidence type="ECO:0000313" key="6">
    <source>
        <dbReference type="Proteomes" id="UP001160550"/>
    </source>
</evidence>
<dbReference type="GO" id="GO:0008237">
    <property type="term" value="F:metallopeptidase activity"/>
    <property type="evidence" value="ECO:0007669"/>
    <property type="project" value="UniProtKB-KW"/>
</dbReference>
<evidence type="ECO:0000259" key="4">
    <source>
        <dbReference type="Pfam" id="PF19290"/>
    </source>
</evidence>
<evidence type="ECO:0000259" key="3">
    <source>
        <dbReference type="Pfam" id="PF19289"/>
    </source>
</evidence>
<evidence type="ECO:0000313" key="5">
    <source>
        <dbReference type="EMBL" id="MDH7453238.1"/>
    </source>
</evidence>
<protein>
    <submittedName>
        <fullName evidence="5">Metalloprotease PmbA</fullName>
        <ecNumber evidence="5">3.4.24.-</ecNumber>
    </submittedName>
</protein>
<name>A0ABT6MT12_9GAMM</name>
<keyword evidence="5" id="KW-0378">Hydrolase</keyword>
<reference evidence="5" key="2">
    <citation type="submission" date="2023-04" db="EMBL/GenBank/DDBJ databases">
        <authorList>
            <person name="Sun J.-Q."/>
        </authorList>
    </citation>
    <scope>NUCLEOTIDE SEQUENCE</scope>
    <source>
        <strain evidence="5">CC-YY355</strain>
    </source>
</reference>
<proteinExistence type="inferred from homology"/>
<dbReference type="Pfam" id="PF01523">
    <property type="entry name" value="PmbA_TldD_1st"/>
    <property type="match status" value="1"/>
</dbReference>